<dbReference type="AlphaFoldDB" id="A0A970B7E1"/>
<feature type="compositionally biased region" description="Low complexity" evidence="1">
    <location>
        <begin position="300"/>
        <end position="309"/>
    </location>
</feature>
<comment type="caution">
    <text evidence="2">The sequence shown here is derived from an EMBL/GenBank/DDBJ whole genome shotgun (WGS) entry which is preliminary data.</text>
</comment>
<gene>
    <name evidence="2" type="ORF">G7Y82_02215</name>
</gene>
<organism evidence="2 3">
    <name type="scientific">Solimonas marina</name>
    <dbReference type="NCBI Taxonomy" id="2714601"/>
    <lineage>
        <taxon>Bacteria</taxon>
        <taxon>Pseudomonadati</taxon>
        <taxon>Pseudomonadota</taxon>
        <taxon>Gammaproteobacteria</taxon>
        <taxon>Nevskiales</taxon>
        <taxon>Nevskiaceae</taxon>
        <taxon>Solimonas</taxon>
    </lineage>
</organism>
<evidence type="ECO:0000256" key="1">
    <source>
        <dbReference type="SAM" id="MobiDB-lite"/>
    </source>
</evidence>
<dbReference type="Pfam" id="PF06082">
    <property type="entry name" value="YjbH"/>
    <property type="match status" value="1"/>
</dbReference>
<evidence type="ECO:0000313" key="3">
    <source>
        <dbReference type="Proteomes" id="UP000653472"/>
    </source>
</evidence>
<name>A0A970B7E1_9GAMM</name>
<accession>A0A970B7E1</accession>
<reference evidence="2" key="1">
    <citation type="submission" date="2020-03" db="EMBL/GenBank/DDBJ databases">
        <title>Solimonas marina sp. nov., isolated from deep seawater of the Pacific Ocean.</title>
        <authorList>
            <person name="Liu X."/>
            <person name="Lai Q."/>
            <person name="Sun F."/>
            <person name="Gai Y."/>
            <person name="Li G."/>
            <person name="Shao Z."/>
        </authorList>
    </citation>
    <scope>NUCLEOTIDE SEQUENCE</scope>
    <source>
        <strain evidence="2">C16B3</strain>
    </source>
</reference>
<feature type="region of interest" description="Disordered" evidence="1">
    <location>
        <begin position="270"/>
        <end position="318"/>
    </location>
</feature>
<evidence type="ECO:0000313" key="2">
    <source>
        <dbReference type="EMBL" id="NKF21114.1"/>
    </source>
</evidence>
<dbReference type="EMBL" id="JAAVXB010000001">
    <property type="protein sequence ID" value="NKF21114.1"/>
    <property type="molecule type" value="Genomic_DNA"/>
</dbReference>
<dbReference type="Proteomes" id="UP000653472">
    <property type="component" value="Unassembled WGS sequence"/>
</dbReference>
<dbReference type="RefSeq" id="WP_168146351.1">
    <property type="nucleotide sequence ID" value="NZ_JAAVXB010000001.1"/>
</dbReference>
<keyword evidence="3" id="KW-1185">Reference proteome</keyword>
<sequence length="737" mass="81582">MSWVLGLALPFQAGAADYSTYNDYADVGLLQTPTARVADAGEFGVGLGVVDPYRQFQLSLQLFNRLETSFHYSEVTDVLYGPESFSGHQSYKDRSFDVKYLLAHEGSWTPSLAVGVMDLGGTGIYSSEYFVANKQLGDFDFSLGLGWGRLGARGGIKNPFRAISSHFDDRDLISESGSTGAKRLFTGQEIGVFGGVRWQTPIQSLSVIAELDGNDFKHEARGNEQKVDSPVNFGIAWRPNPYIDAHLGYERGNTIAARITLRTNFNRDLGPPKFLDKPMPRAVEAQPVSAPHDEVDRQASDASASPSSDITTSGGMPLPRDGAVWDAARAGCHEQGNDLEATLRKALASQGVALQGLGCANDGTTLIVWFTQGRYRSEADGLGRIARVLAQQAPAHFTAFRLSEIFLGFETYRVTVPRLAAEQLLTDQASPQDVQDQIQVDAPHLDWNWEDCCNTGRYPAYSWFSAPALRQHVGGPDGFYFYQIWWKLGGTIALNPHWNVSGQVGANIYNNFDGLKQPSNSVLPHVRSDIVKYLDQGKNNLVRLETNYFFPVADSLYGRVSAGLFEEMYGGVTGELLYRPFQSPWAVSARVAHLWQRDYDQRFDFLDYEVTTGFITGYYEYRPARMLFQLSYGRYLAKDWGATLNIGKTFRSGVTVGAFATKTNVSSADFGEGSFDKGIYIAIPLDFFVAKSTRRYLPLVFRPLTRDGGQMARDGQSLYGATTTLPEFSANDPYILH</sequence>
<protein>
    <submittedName>
        <fullName evidence="2">YjbH domain-containing protein</fullName>
    </submittedName>
</protein>
<proteinExistence type="predicted"/>
<dbReference type="InterPro" id="IPR010344">
    <property type="entry name" value="YbjH"/>
</dbReference>